<feature type="compositionally biased region" description="Basic and acidic residues" evidence="6">
    <location>
        <begin position="490"/>
        <end position="510"/>
    </location>
</feature>
<dbReference type="ExpressionAtlas" id="A0A654EDZ4">
    <property type="expression patterns" value="baseline and differential"/>
</dbReference>
<organism evidence="8 9">
    <name type="scientific">Arabidopsis thaliana</name>
    <name type="common">Mouse-ear cress</name>
    <dbReference type="NCBI Taxonomy" id="3702"/>
    <lineage>
        <taxon>Eukaryota</taxon>
        <taxon>Viridiplantae</taxon>
        <taxon>Streptophyta</taxon>
        <taxon>Embryophyta</taxon>
        <taxon>Tracheophyta</taxon>
        <taxon>Spermatophyta</taxon>
        <taxon>Magnoliopsida</taxon>
        <taxon>eudicotyledons</taxon>
        <taxon>Gunneridae</taxon>
        <taxon>Pentapetalae</taxon>
        <taxon>rosids</taxon>
        <taxon>malvids</taxon>
        <taxon>Brassicales</taxon>
        <taxon>Brassicaceae</taxon>
        <taxon>Camelineae</taxon>
        <taxon>Arabidopsis</taxon>
    </lineage>
</organism>
<feature type="compositionally biased region" description="Basic and acidic residues" evidence="6">
    <location>
        <begin position="207"/>
        <end position="246"/>
    </location>
</feature>
<dbReference type="SMART" id="SM00356">
    <property type="entry name" value="ZnF_C3H1"/>
    <property type="match status" value="2"/>
</dbReference>
<reference evidence="8 9" key="1">
    <citation type="submission" date="2019-11" db="EMBL/GenBank/DDBJ databases">
        <authorList>
            <person name="Jiao W.-B."/>
            <person name="Schneeberger K."/>
        </authorList>
    </citation>
    <scope>NUCLEOTIDE SEQUENCE [LARGE SCALE GENOMIC DNA]</scope>
    <source>
        <strain evidence="9">cv. An-1</strain>
    </source>
</reference>
<feature type="zinc finger region" description="C3H1-type" evidence="5">
    <location>
        <begin position="166"/>
        <end position="193"/>
    </location>
</feature>
<name>A0A654EDZ4_ARATH</name>
<evidence type="ECO:0000256" key="4">
    <source>
        <dbReference type="ARBA" id="ARBA00023125"/>
    </source>
</evidence>
<feature type="compositionally biased region" description="Basic and acidic residues" evidence="6">
    <location>
        <begin position="86"/>
        <end position="110"/>
    </location>
</feature>
<accession>A0A654EDZ4</accession>
<dbReference type="AlphaFoldDB" id="A0A654EDZ4"/>
<dbReference type="PANTHER" id="PTHR12506">
    <property type="entry name" value="PROTEIN PHOSPHATASE RELATED"/>
    <property type="match status" value="1"/>
</dbReference>
<keyword evidence="2 5" id="KW-0863">Zinc-finger</keyword>
<dbReference type="PROSITE" id="PS50103">
    <property type="entry name" value="ZF_C3H1"/>
    <property type="match status" value="2"/>
</dbReference>
<feature type="region of interest" description="Disordered" evidence="6">
    <location>
        <begin position="185"/>
        <end position="283"/>
    </location>
</feature>
<keyword evidence="4" id="KW-0238">DNA-binding</keyword>
<keyword evidence="3 5" id="KW-0862">Zinc</keyword>
<feature type="domain" description="C3H1-type" evidence="7">
    <location>
        <begin position="166"/>
        <end position="193"/>
    </location>
</feature>
<feature type="region of interest" description="Disordered" evidence="6">
    <location>
        <begin position="490"/>
        <end position="516"/>
    </location>
</feature>
<dbReference type="InterPro" id="IPR036855">
    <property type="entry name" value="Znf_CCCH_sf"/>
</dbReference>
<dbReference type="PANTHER" id="PTHR12506:SF79">
    <property type="entry name" value="ZINC FINGER C-X8-C-X5-C-X3-H TYPE FAMILY PROTEIN-RELATED"/>
    <property type="match status" value="1"/>
</dbReference>
<protein>
    <recommendedName>
        <fullName evidence="7">C3H1-type domain-containing protein</fullName>
    </recommendedName>
</protein>
<dbReference type="GO" id="GO:0008270">
    <property type="term" value="F:zinc ion binding"/>
    <property type="evidence" value="ECO:0007669"/>
    <property type="project" value="UniProtKB-KW"/>
</dbReference>
<dbReference type="GO" id="GO:0003677">
    <property type="term" value="F:DNA binding"/>
    <property type="evidence" value="ECO:0007669"/>
    <property type="project" value="UniProtKB-KW"/>
</dbReference>
<feature type="compositionally biased region" description="Basic and acidic residues" evidence="6">
    <location>
        <begin position="254"/>
        <end position="268"/>
    </location>
</feature>
<dbReference type="InterPro" id="IPR000571">
    <property type="entry name" value="Znf_CCCH"/>
</dbReference>
<sequence>MANVSFTFDSQEQNKELRPSRLVGRSDERNGRRQGTEQKKKEKEDSGFRVSEEGEIPLQQGSNTDSDARDDLTQQQRVSDVVMQRRSHETESRLWQRARTQDRRGSESRMMFDGRTQWSHAPVLSSAYPVRPGEDDCLFYMKNHLCEWGRECCYNHPPLQEIPCRIGKKLDCKFFKAGACKRGSNCPFNHPKERDGDSLPMPQGRTPDLRRNDSGRRYNTESRSWPENKEKEVGQFRDHQDSKEDAQEVLLQQRPRDVEMRKRSRSPDFRASSSRGRVENKCQRRHGKELALFKRERLKKMNYDLILFFDLQKPRQRNIERQRREAQENLQLQQEWFQTLQEQRKRNIKKARIEARLKLDQIRPTVVLENSRATKMMIEWGFTDFRKLQGWTLETRNGYVGSENIVVKKRPTRLDIPIGVDGFVAPISSSADVTVTSREECREVEREGDDYSVYCKRGRREAREVVSRYEDTVNNEEISKPKSMKLLAHAGDDESIKRQENEDDDGRTTVDDDDGRGRINVSRLKALLTITTGERRGNDFVGRKLVGMIAGVEMMLSAL</sequence>
<evidence type="ECO:0000259" key="7">
    <source>
        <dbReference type="PROSITE" id="PS50103"/>
    </source>
</evidence>
<dbReference type="SUPFAM" id="SSF90229">
    <property type="entry name" value="CCCH zinc finger"/>
    <property type="match status" value="1"/>
</dbReference>
<dbReference type="EMBL" id="CACRSJ010000104">
    <property type="protein sequence ID" value="VYS47516.1"/>
    <property type="molecule type" value="Genomic_DNA"/>
</dbReference>
<evidence type="ECO:0000256" key="6">
    <source>
        <dbReference type="SAM" id="MobiDB-lite"/>
    </source>
</evidence>
<dbReference type="InterPro" id="IPR050974">
    <property type="entry name" value="Plant_ZF_CCCH"/>
</dbReference>
<evidence type="ECO:0000313" key="8">
    <source>
        <dbReference type="EMBL" id="VYS47516.1"/>
    </source>
</evidence>
<evidence type="ECO:0000256" key="1">
    <source>
        <dbReference type="ARBA" id="ARBA00022723"/>
    </source>
</evidence>
<dbReference type="GO" id="GO:0003729">
    <property type="term" value="F:mRNA binding"/>
    <property type="evidence" value="ECO:0007669"/>
    <property type="project" value="UniProtKB-ARBA"/>
</dbReference>
<evidence type="ECO:0000256" key="2">
    <source>
        <dbReference type="ARBA" id="ARBA00022771"/>
    </source>
</evidence>
<evidence type="ECO:0000313" key="9">
    <source>
        <dbReference type="Proteomes" id="UP000426265"/>
    </source>
</evidence>
<feature type="compositionally biased region" description="Basic and acidic residues" evidence="6">
    <location>
        <begin position="12"/>
        <end position="52"/>
    </location>
</feature>
<evidence type="ECO:0000256" key="5">
    <source>
        <dbReference type="PROSITE-ProRule" id="PRU00723"/>
    </source>
</evidence>
<feature type="region of interest" description="Disordered" evidence="6">
    <location>
        <begin position="1"/>
        <end position="110"/>
    </location>
</feature>
<gene>
    <name evidence="8" type="ORF">AN1_LOCUS3005</name>
</gene>
<evidence type="ECO:0000256" key="3">
    <source>
        <dbReference type="ARBA" id="ARBA00022833"/>
    </source>
</evidence>
<feature type="domain" description="C3H1-type" evidence="7">
    <location>
        <begin position="131"/>
        <end position="159"/>
    </location>
</feature>
<proteinExistence type="predicted"/>
<feature type="zinc finger region" description="C3H1-type" evidence="5">
    <location>
        <begin position="131"/>
        <end position="159"/>
    </location>
</feature>
<dbReference type="Pfam" id="PF00642">
    <property type="entry name" value="zf-CCCH"/>
    <property type="match status" value="1"/>
</dbReference>
<feature type="compositionally biased region" description="Polar residues" evidence="6">
    <location>
        <begin position="1"/>
        <end position="11"/>
    </location>
</feature>
<dbReference type="Gene3D" id="4.10.1000.10">
    <property type="entry name" value="Zinc finger, CCCH-type"/>
    <property type="match status" value="1"/>
</dbReference>
<keyword evidence="1 5" id="KW-0479">Metal-binding</keyword>
<dbReference type="Proteomes" id="UP000426265">
    <property type="component" value="Unassembled WGS sequence"/>
</dbReference>